<evidence type="ECO:0000313" key="1">
    <source>
        <dbReference type="EMBL" id="GIT96547.1"/>
    </source>
</evidence>
<sequence length="47" mass="5083">MAPVISQNVRLAVLIAAILFGLVLQKQVQGTHHATCDEDCVQYSMLG</sequence>
<accession>A0ABQ4NQ50</accession>
<dbReference type="Proteomes" id="UP000786693">
    <property type="component" value="Unassembled WGS sequence"/>
</dbReference>
<dbReference type="RefSeq" id="WP_220750040.1">
    <property type="nucleotide sequence ID" value="NZ_BPFH01000006.1"/>
</dbReference>
<dbReference type="EMBL" id="BPFH01000006">
    <property type="protein sequence ID" value="GIT96547.1"/>
    <property type="molecule type" value="Genomic_DNA"/>
</dbReference>
<gene>
    <name evidence="1" type="ORF">JANAI62_31700</name>
</gene>
<proteinExistence type="predicted"/>
<protein>
    <submittedName>
        <fullName evidence="1">Uncharacterized protein</fullName>
    </submittedName>
</protein>
<name>A0ABQ4NQ50_9RHOB</name>
<organism evidence="1 2">
    <name type="scientific">Jannaschia pagri</name>
    <dbReference type="NCBI Taxonomy" id="2829797"/>
    <lineage>
        <taxon>Bacteria</taxon>
        <taxon>Pseudomonadati</taxon>
        <taxon>Pseudomonadota</taxon>
        <taxon>Alphaproteobacteria</taxon>
        <taxon>Rhodobacterales</taxon>
        <taxon>Roseobacteraceae</taxon>
        <taxon>Jannaschia</taxon>
    </lineage>
</organism>
<reference evidence="1 2" key="1">
    <citation type="submission" date="2021-05" db="EMBL/GenBank/DDBJ databases">
        <title>Bacteria Genome sequencing.</title>
        <authorList>
            <person name="Takabe Y."/>
            <person name="Nakajima Y."/>
            <person name="Suzuki S."/>
            <person name="Shiozaki T."/>
        </authorList>
    </citation>
    <scope>NUCLEOTIDE SEQUENCE [LARGE SCALE GENOMIC DNA]</scope>
    <source>
        <strain evidence="1 2">AI_62</strain>
    </source>
</reference>
<comment type="caution">
    <text evidence="1">The sequence shown here is derived from an EMBL/GenBank/DDBJ whole genome shotgun (WGS) entry which is preliminary data.</text>
</comment>
<keyword evidence="2" id="KW-1185">Reference proteome</keyword>
<evidence type="ECO:0000313" key="2">
    <source>
        <dbReference type="Proteomes" id="UP000786693"/>
    </source>
</evidence>